<feature type="compositionally biased region" description="Polar residues" evidence="1">
    <location>
        <begin position="162"/>
        <end position="177"/>
    </location>
</feature>
<accession>A0ABD5WQX6</accession>
<keyword evidence="3" id="KW-1185">Reference proteome</keyword>
<dbReference type="EMBL" id="JBHSZH010000005">
    <property type="protein sequence ID" value="MFC7080489.1"/>
    <property type="molecule type" value="Genomic_DNA"/>
</dbReference>
<dbReference type="Proteomes" id="UP001596407">
    <property type="component" value="Unassembled WGS sequence"/>
</dbReference>
<sequence length="177" mass="19953">MSDSMTEVVTTNESGVVVEKSFEGDEFAVPAIKFVIRCERDERATLRLADDIPEEFPMDNVGFHPDYENDNWTAYKDHRVEFERELEPGEELVTVYGVRLADGDDPSTFLGTPSIEESRPARPTPVRPLRKRQTNPNRTHNPRRTRVARTSTAKSAARTETPSRTSSPKRTANSSAT</sequence>
<organism evidence="2 3">
    <name type="scientific">Halorussus caseinilyticus</name>
    <dbReference type="NCBI Taxonomy" id="3034025"/>
    <lineage>
        <taxon>Archaea</taxon>
        <taxon>Methanobacteriati</taxon>
        <taxon>Methanobacteriota</taxon>
        <taxon>Stenosarchaea group</taxon>
        <taxon>Halobacteria</taxon>
        <taxon>Halobacteriales</taxon>
        <taxon>Haladaptataceae</taxon>
        <taxon>Halorussus</taxon>
    </lineage>
</organism>
<dbReference type="RefSeq" id="WP_382209714.1">
    <property type="nucleotide sequence ID" value="NZ_JBHSZH010000005.1"/>
</dbReference>
<evidence type="ECO:0000313" key="2">
    <source>
        <dbReference type="EMBL" id="MFC7080489.1"/>
    </source>
</evidence>
<evidence type="ECO:0000256" key="1">
    <source>
        <dbReference type="SAM" id="MobiDB-lite"/>
    </source>
</evidence>
<feature type="region of interest" description="Disordered" evidence="1">
    <location>
        <begin position="102"/>
        <end position="177"/>
    </location>
</feature>
<evidence type="ECO:0000313" key="3">
    <source>
        <dbReference type="Proteomes" id="UP001596407"/>
    </source>
</evidence>
<gene>
    <name evidence="2" type="ORF">ACFQJ6_10535</name>
</gene>
<protein>
    <submittedName>
        <fullName evidence="2">Uncharacterized protein</fullName>
    </submittedName>
</protein>
<comment type="caution">
    <text evidence="2">The sequence shown here is derived from an EMBL/GenBank/DDBJ whole genome shotgun (WGS) entry which is preliminary data.</text>
</comment>
<name>A0ABD5WQX6_9EURY</name>
<reference evidence="2 3" key="1">
    <citation type="journal article" date="2019" name="Int. J. Syst. Evol. Microbiol.">
        <title>The Global Catalogue of Microorganisms (GCM) 10K type strain sequencing project: providing services to taxonomists for standard genome sequencing and annotation.</title>
        <authorList>
            <consortium name="The Broad Institute Genomics Platform"/>
            <consortium name="The Broad Institute Genome Sequencing Center for Infectious Disease"/>
            <person name="Wu L."/>
            <person name="Ma J."/>
        </authorList>
    </citation>
    <scope>NUCLEOTIDE SEQUENCE [LARGE SCALE GENOMIC DNA]</scope>
    <source>
        <strain evidence="2 3">DT72</strain>
    </source>
</reference>
<dbReference type="AlphaFoldDB" id="A0ABD5WQX6"/>
<proteinExistence type="predicted"/>
<feature type="compositionally biased region" description="Low complexity" evidence="1">
    <location>
        <begin position="148"/>
        <end position="160"/>
    </location>
</feature>